<evidence type="ECO:0000256" key="2">
    <source>
        <dbReference type="SAM" id="SignalP"/>
    </source>
</evidence>
<dbReference type="EMBL" id="HG681535">
    <property type="protein sequence ID" value="CDJ28743.1"/>
    <property type="molecule type" value="Genomic_DNA"/>
</dbReference>
<evidence type="ECO:0000313" key="3">
    <source>
        <dbReference type="EMBL" id="CDJ28743.1"/>
    </source>
</evidence>
<gene>
    <name evidence="3" type="ORF">EMH_0043620</name>
</gene>
<proteinExistence type="predicted"/>
<feature type="chain" id="PRO_5004671031" evidence="2">
    <location>
        <begin position="24"/>
        <end position="289"/>
    </location>
</feature>
<dbReference type="Pfam" id="PF11054">
    <property type="entry name" value="Surface_antigen"/>
    <property type="match status" value="1"/>
</dbReference>
<feature type="compositionally biased region" description="Low complexity" evidence="1">
    <location>
        <begin position="186"/>
        <end position="220"/>
    </location>
</feature>
<sequence>MKSFKSFLLAVAVLGAAKGGESAEPSQEAESVNCRDDFNAARESAGLEPFAEETTDANKLPIHDDTYIEAICKAIREARDFTSPGIALHCFSVALGTSVGKTTPAHKRSGTYAYAPQAGPANGCSAAVSYWKQAHVNFDGVPPEYKEEEKGVYEESQNRSLVALYNPQSGATVDCAFITCHLPATSTTTASPTTEQSTTEGATEPTTEAPTDAPTQAPTPSEGSTYLRPPSAESQGSAPAANVEKTQSQKESGPTVRRLSTESETVTSLVCLMNPAALVQAQKPFSYVA</sequence>
<evidence type="ECO:0000313" key="4">
    <source>
        <dbReference type="Proteomes" id="UP000030744"/>
    </source>
</evidence>
<feature type="signal peptide" evidence="2">
    <location>
        <begin position="1"/>
        <end position="23"/>
    </location>
</feature>
<feature type="region of interest" description="Disordered" evidence="1">
    <location>
        <begin position="186"/>
        <end position="260"/>
    </location>
</feature>
<dbReference type="VEuPathDB" id="ToxoDB:EMH_0043620"/>
<keyword evidence="4" id="KW-1185">Reference proteome</keyword>
<dbReference type="RefSeq" id="XP_013351317.1">
    <property type="nucleotide sequence ID" value="XM_013495863.1"/>
</dbReference>
<dbReference type="GeneID" id="25379080"/>
<keyword evidence="2" id="KW-0732">Signal</keyword>
<reference evidence="3" key="2">
    <citation type="submission" date="2013-10" db="EMBL/GenBank/DDBJ databases">
        <authorList>
            <person name="Aslett M."/>
        </authorList>
    </citation>
    <scope>NUCLEOTIDE SEQUENCE [LARGE SCALE GENOMIC DNA]</scope>
    <source>
        <strain evidence="3">Houghton</strain>
    </source>
</reference>
<protein>
    <submittedName>
        <fullName evidence="3">SAG family member</fullName>
    </submittedName>
</protein>
<reference evidence="3" key="1">
    <citation type="submission" date="2013-10" db="EMBL/GenBank/DDBJ databases">
        <title>Genomic analysis of the causative agents of coccidiosis in chickens.</title>
        <authorList>
            <person name="Reid A.J."/>
            <person name="Blake D."/>
            <person name="Billington K."/>
            <person name="Browne H."/>
            <person name="Dunn M."/>
            <person name="Hung S."/>
            <person name="Kawahara F."/>
            <person name="Miranda-Saavedra D."/>
            <person name="Mourier T."/>
            <person name="Nagra H."/>
            <person name="Otto T.D."/>
            <person name="Rawlings N."/>
            <person name="Sanchez A."/>
            <person name="Sanders M."/>
            <person name="Subramaniam C."/>
            <person name="Tay Y."/>
            <person name="Dear P."/>
            <person name="Doerig C."/>
            <person name="Gruber A."/>
            <person name="Parkinson J."/>
            <person name="Shirley M."/>
            <person name="Wan K.L."/>
            <person name="Berriman M."/>
            <person name="Tomley F."/>
            <person name="Pain A."/>
        </authorList>
    </citation>
    <scope>NUCLEOTIDE SEQUENCE [LARGE SCALE GENOMIC DNA]</scope>
    <source>
        <strain evidence="3">Houghton</strain>
    </source>
</reference>
<dbReference type="AlphaFoldDB" id="U6JYZ5"/>
<accession>U6JYZ5</accession>
<dbReference type="InterPro" id="IPR021288">
    <property type="entry name" value="Surface_antigen"/>
</dbReference>
<organism evidence="3 4">
    <name type="scientific">Eimeria mitis</name>
    <dbReference type="NCBI Taxonomy" id="44415"/>
    <lineage>
        <taxon>Eukaryota</taxon>
        <taxon>Sar</taxon>
        <taxon>Alveolata</taxon>
        <taxon>Apicomplexa</taxon>
        <taxon>Conoidasida</taxon>
        <taxon>Coccidia</taxon>
        <taxon>Eucoccidiorida</taxon>
        <taxon>Eimeriorina</taxon>
        <taxon>Eimeriidae</taxon>
        <taxon>Eimeria</taxon>
    </lineage>
</organism>
<dbReference type="Proteomes" id="UP000030744">
    <property type="component" value="Unassembled WGS sequence"/>
</dbReference>
<evidence type="ECO:0000256" key="1">
    <source>
        <dbReference type="SAM" id="MobiDB-lite"/>
    </source>
</evidence>
<name>U6JYZ5_9EIME</name>